<evidence type="ECO:0000313" key="2">
    <source>
        <dbReference type="Proteomes" id="UP000636479"/>
    </source>
</evidence>
<protein>
    <recommendedName>
        <fullName evidence="3">Magnesium-dependent phosphatase-1</fullName>
    </recommendedName>
</protein>
<dbReference type="SUPFAM" id="SSF56784">
    <property type="entry name" value="HAD-like"/>
    <property type="match status" value="1"/>
</dbReference>
<dbReference type="RefSeq" id="XP_037214149.1">
    <property type="nucleotide sequence ID" value="XM_037369651.1"/>
</dbReference>
<reference evidence="1" key="1">
    <citation type="submission" date="2020-05" db="EMBL/GenBank/DDBJ databases">
        <title>Mycena genomes resolve the evolution of fungal bioluminescence.</title>
        <authorList>
            <person name="Tsai I.J."/>
        </authorList>
    </citation>
    <scope>NUCLEOTIDE SEQUENCE</scope>
    <source>
        <strain evidence="1">171206Taipei</strain>
    </source>
</reference>
<organism evidence="1 2">
    <name type="scientific">Mycena indigotica</name>
    <dbReference type="NCBI Taxonomy" id="2126181"/>
    <lineage>
        <taxon>Eukaryota</taxon>
        <taxon>Fungi</taxon>
        <taxon>Dikarya</taxon>
        <taxon>Basidiomycota</taxon>
        <taxon>Agaricomycotina</taxon>
        <taxon>Agaricomycetes</taxon>
        <taxon>Agaricomycetidae</taxon>
        <taxon>Agaricales</taxon>
        <taxon>Marasmiineae</taxon>
        <taxon>Mycenaceae</taxon>
        <taxon>Mycena</taxon>
    </lineage>
</organism>
<keyword evidence="2" id="KW-1185">Reference proteome</keyword>
<sequence length="185" mass="20739">MSSSPRLPKLIAFDLDYTLWDMWIDTHVTGPLRHAKNGTKVIDRHGTEVVFYDDVGGILRGLRREGVLVAACSRTHAAHLAKQALSLIRIPPSHADDPAVQEQPAIELFDNLEIYPGSKIPHFRALHEKTGVPYEEMLFFDDESRNREVERLGVRFHLTPDGVSNAVFEAGVMSWNARRAVASAE</sequence>
<dbReference type="InterPro" id="IPR010036">
    <property type="entry name" value="MDP_1_eu_arc"/>
</dbReference>
<dbReference type="EMBL" id="JACAZF010000014">
    <property type="protein sequence ID" value="KAF7290789.1"/>
    <property type="molecule type" value="Genomic_DNA"/>
</dbReference>
<dbReference type="GeneID" id="59352167"/>
<name>A0A8H6VR82_9AGAR</name>
<dbReference type="NCBIfam" id="TIGR01681">
    <property type="entry name" value="HAD-SF-IIIC"/>
    <property type="match status" value="1"/>
</dbReference>
<dbReference type="PANTHER" id="PTHR17901">
    <property type="entry name" value="MAGNESIUM-DEPENDENT PHOSPHATASE 1 MDP1"/>
    <property type="match status" value="1"/>
</dbReference>
<gene>
    <name evidence="1" type="ORF">MIND_01319800</name>
</gene>
<dbReference type="SFLD" id="SFLDS00003">
    <property type="entry name" value="Haloacid_Dehalogenase"/>
    <property type="match status" value="1"/>
</dbReference>
<dbReference type="AlphaFoldDB" id="A0A8H6VR82"/>
<accession>A0A8H6VR82</accession>
<dbReference type="GO" id="GO:0003993">
    <property type="term" value="F:acid phosphatase activity"/>
    <property type="evidence" value="ECO:0007669"/>
    <property type="project" value="TreeGrafter"/>
</dbReference>
<dbReference type="InterPro" id="IPR010033">
    <property type="entry name" value="HAD_SF_ppase_IIIC"/>
</dbReference>
<dbReference type="InterPro" id="IPR023214">
    <property type="entry name" value="HAD_sf"/>
</dbReference>
<dbReference type="Pfam" id="PF12689">
    <property type="entry name" value="Acid_PPase"/>
    <property type="match status" value="1"/>
</dbReference>
<evidence type="ECO:0008006" key="3">
    <source>
        <dbReference type="Google" id="ProtNLM"/>
    </source>
</evidence>
<dbReference type="NCBIfam" id="TIGR01685">
    <property type="entry name" value="MDP-1"/>
    <property type="match status" value="1"/>
</dbReference>
<dbReference type="Proteomes" id="UP000636479">
    <property type="component" value="Unassembled WGS sequence"/>
</dbReference>
<proteinExistence type="predicted"/>
<dbReference type="SFLD" id="SFLDG01131">
    <property type="entry name" value="C1.5.2:_MDP_Like"/>
    <property type="match status" value="1"/>
</dbReference>
<dbReference type="InterPro" id="IPR036412">
    <property type="entry name" value="HAD-like_sf"/>
</dbReference>
<dbReference type="PANTHER" id="PTHR17901:SF14">
    <property type="entry name" value="MAGNESIUM-DEPENDENT PHOSPHATASE 1"/>
    <property type="match status" value="1"/>
</dbReference>
<dbReference type="Gene3D" id="3.40.50.1000">
    <property type="entry name" value="HAD superfamily/HAD-like"/>
    <property type="match status" value="1"/>
</dbReference>
<dbReference type="CDD" id="cd07501">
    <property type="entry name" value="HAD_MDP-1_like"/>
    <property type="match status" value="1"/>
</dbReference>
<dbReference type="InterPro" id="IPR035679">
    <property type="entry name" value="MDP-1_euk"/>
</dbReference>
<comment type="caution">
    <text evidence="1">The sequence shown here is derived from an EMBL/GenBank/DDBJ whole genome shotgun (WGS) entry which is preliminary data.</text>
</comment>
<dbReference type="OrthoDB" id="2865258at2759"/>
<dbReference type="SFLD" id="SFLDG01129">
    <property type="entry name" value="C1.5:_HAD__Beta-PGM__Phosphata"/>
    <property type="match status" value="1"/>
</dbReference>
<evidence type="ECO:0000313" key="1">
    <source>
        <dbReference type="EMBL" id="KAF7290789.1"/>
    </source>
</evidence>